<protein>
    <recommendedName>
        <fullName evidence="3">PD(D/E)XK endonuclease domain-containing protein</fullName>
    </recommendedName>
</protein>
<evidence type="ECO:0000313" key="2">
    <source>
        <dbReference type="Proteomes" id="UP000366872"/>
    </source>
</evidence>
<dbReference type="EMBL" id="CAAHFG010000001">
    <property type="protein sequence ID" value="VGO11822.1"/>
    <property type="molecule type" value="Genomic_DNA"/>
</dbReference>
<evidence type="ECO:0008006" key="3">
    <source>
        <dbReference type="Google" id="ProtNLM"/>
    </source>
</evidence>
<dbReference type="InterPro" id="IPR011335">
    <property type="entry name" value="Restrct_endonuc-II-like"/>
</dbReference>
<reference evidence="1 2" key="1">
    <citation type="submission" date="2019-04" db="EMBL/GenBank/DDBJ databases">
        <authorList>
            <person name="Van Vliet M D."/>
        </authorList>
    </citation>
    <scope>NUCLEOTIDE SEQUENCE [LARGE SCALE GENOMIC DNA]</scope>
    <source>
        <strain evidence="1 2">F1</strain>
    </source>
</reference>
<dbReference type="GO" id="GO:0003676">
    <property type="term" value="F:nucleic acid binding"/>
    <property type="evidence" value="ECO:0007669"/>
    <property type="project" value="InterPro"/>
</dbReference>
<evidence type="ECO:0000313" key="1">
    <source>
        <dbReference type="EMBL" id="VGO11822.1"/>
    </source>
</evidence>
<organism evidence="1 2">
    <name type="scientific">Pontiella desulfatans</name>
    <dbReference type="NCBI Taxonomy" id="2750659"/>
    <lineage>
        <taxon>Bacteria</taxon>
        <taxon>Pseudomonadati</taxon>
        <taxon>Kiritimatiellota</taxon>
        <taxon>Kiritimatiellia</taxon>
        <taxon>Kiritimatiellales</taxon>
        <taxon>Pontiellaceae</taxon>
        <taxon>Pontiella</taxon>
    </lineage>
</organism>
<sequence>MPTRQTKTIETTHQAMKNTAYENIVKGWLMQDGWQVFSPELDHGHQTDVLISDGDRYYRIQVKTVESKSKEHTVDRMWKDDNSIDAVVYFAHNSDWGLVAPAFKEKKRTLGHPDHFSFSKFSPKEFLAAFHSIPNG</sequence>
<name>A0A6C2TWA4_PONDE</name>
<dbReference type="Proteomes" id="UP000366872">
    <property type="component" value="Unassembled WGS sequence"/>
</dbReference>
<dbReference type="SUPFAM" id="SSF52980">
    <property type="entry name" value="Restriction endonuclease-like"/>
    <property type="match status" value="1"/>
</dbReference>
<dbReference type="RefSeq" id="WP_136077540.1">
    <property type="nucleotide sequence ID" value="NZ_CAAHFG010000001.1"/>
</dbReference>
<dbReference type="Gene3D" id="3.40.1350.10">
    <property type="match status" value="1"/>
</dbReference>
<keyword evidence="2" id="KW-1185">Reference proteome</keyword>
<dbReference type="AlphaFoldDB" id="A0A6C2TWA4"/>
<dbReference type="InterPro" id="IPR011856">
    <property type="entry name" value="tRNA_endonuc-like_dom_sf"/>
</dbReference>
<gene>
    <name evidence="1" type="ORF">PDESU_00369</name>
</gene>
<accession>A0A6C2TWA4</accession>
<proteinExistence type="predicted"/>